<proteinExistence type="predicted"/>
<dbReference type="EMBL" id="LAZR01000358">
    <property type="protein sequence ID" value="KKN72629.1"/>
    <property type="molecule type" value="Genomic_DNA"/>
</dbReference>
<dbReference type="AlphaFoldDB" id="A0A0F9T059"/>
<reference evidence="1" key="1">
    <citation type="journal article" date="2015" name="Nature">
        <title>Complex archaea that bridge the gap between prokaryotes and eukaryotes.</title>
        <authorList>
            <person name="Spang A."/>
            <person name="Saw J.H."/>
            <person name="Jorgensen S.L."/>
            <person name="Zaremba-Niedzwiedzka K."/>
            <person name="Martijn J."/>
            <person name="Lind A.E."/>
            <person name="van Eijk R."/>
            <person name="Schleper C."/>
            <person name="Guy L."/>
            <person name="Ettema T.J."/>
        </authorList>
    </citation>
    <scope>NUCLEOTIDE SEQUENCE</scope>
</reference>
<organism evidence="1">
    <name type="scientific">marine sediment metagenome</name>
    <dbReference type="NCBI Taxonomy" id="412755"/>
    <lineage>
        <taxon>unclassified sequences</taxon>
        <taxon>metagenomes</taxon>
        <taxon>ecological metagenomes</taxon>
    </lineage>
</organism>
<sequence length="129" mass="15646">MDNSETYIKMCEKAVEIQADRPFPSTQVVDEKLVDDWEMTYFDEGYLIDNRGNWWADTHPDTTWLPRQDQLQEMMKCKYPVLKELLYRFSLWALFYTRKYTSMEQIWFAFIMISSHNKVWNGCDWISSN</sequence>
<name>A0A0F9T059_9ZZZZ</name>
<accession>A0A0F9T059</accession>
<evidence type="ECO:0000313" key="1">
    <source>
        <dbReference type="EMBL" id="KKN72629.1"/>
    </source>
</evidence>
<protein>
    <submittedName>
        <fullName evidence="1">Uncharacterized protein</fullName>
    </submittedName>
</protein>
<gene>
    <name evidence="1" type="ORF">LCGC14_0408710</name>
</gene>
<comment type="caution">
    <text evidence="1">The sequence shown here is derived from an EMBL/GenBank/DDBJ whole genome shotgun (WGS) entry which is preliminary data.</text>
</comment>